<dbReference type="EMBL" id="CVQH01004446">
    <property type="protein sequence ID" value="CRK13093.1"/>
    <property type="molecule type" value="Genomic_DNA"/>
</dbReference>
<evidence type="ECO:0000313" key="12">
    <source>
        <dbReference type="EMBL" id="CRK13093.1"/>
    </source>
</evidence>
<dbReference type="FunFam" id="3.40.50.1780:FF:000004">
    <property type="entry name" value="Cytosolic Fe-S cluster assembly factor nar1"/>
    <property type="match status" value="1"/>
</dbReference>
<dbReference type="SUPFAM" id="SSF53920">
    <property type="entry name" value="Fe-only hydrogenase"/>
    <property type="match status" value="1"/>
</dbReference>
<evidence type="ECO:0000256" key="7">
    <source>
        <dbReference type="ARBA" id="ARBA00023014"/>
    </source>
</evidence>
<evidence type="ECO:0000259" key="11">
    <source>
        <dbReference type="Pfam" id="PF02906"/>
    </source>
</evidence>
<evidence type="ECO:0000256" key="1">
    <source>
        <dbReference type="ARBA" id="ARBA00006596"/>
    </source>
</evidence>
<evidence type="ECO:0000256" key="6">
    <source>
        <dbReference type="ARBA" id="ARBA00023004"/>
    </source>
</evidence>
<keyword evidence="4" id="KW-0004">4Fe-4S</keyword>
<dbReference type="InterPro" id="IPR009016">
    <property type="entry name" value="Fe_hydrogenase"/>
</dbReference>
<keyword evidence="13" id="KW-1185">Reference proteome</keyword>
<comment type="function">
    <text evidence="8">Component of the cytosolic Fe/S protein assembly machinery. Required for maturation of extramitochondrial Fe/S proteins. May play a role in the transfer of pre-assembled Fe/S clusters to target apoproteins.</text>
</comment>
<feature type="signal peptide" evidence="10">
    <location>
        <begin position="1"/>
        <end position="21"/>
    </location>
</feature>
<dbReference type="GO" id="GO:0051539">
    <property type="term" value="F:4 iron, 4 sulfur cluster binding"/>
    <property type="evidence" value="ECO:0007669"/>
    <property type="project" value="UniProtKB-KW"/>
</dbReference>
<evidence type="ECO:0000256" key="2">
    <source>
        <dbReference type="ARBA" id="ARBA00015854"/>
    </source>
</evidence>
<reference evidence="12 13" key="1">
    <citation type="submission" date="2015-05" db="EMBL/GenBank/DDBJ databases">
        <authorList>
            <person name="Wang D.B."/>
            <person name="Wang M."/>
        </authorList>
    </citation>
    <scope>NUCLEOTIDE SEQUENCE [LARGE SCALE GENOMIC DNA]</scope>
    <source>
        <strain evidence="12">VL1</strain>
    </source>
</reference>
<protein>
    <recommendedName>
        <fullName evidence="2">Cytosolic Fe-S cluster assembly factor NAR1</fullName>
    </recommendedName>
    <alternativeName>
        <fullName evidence="3">Cytosolic Fe-S cluster assembly factor nar1</fullName>
    </alternativeName>
    <alternativeName>
        <fullName evidence="9">Nuclear architecture-related protein 1</fullName>
    </alternativeName>
</protein>
<dbReference type="Proteomes" id="UP000044602">
    <property type="component" value="Unassembled WGS sequence"/>
</dbReference>
<gene>
    <name evidence="12" type="ORF">BN1708_002457</name>
</gene>
<evidence type="ECO:0000256" key="3">
    <source>
        <dbReference type="ARBA" id="ARBA00017073"/>
    </source>
</evidence>
<feature type="domain" description="Iron hydrogenase large subunit C-terminal" evidence="11">
    <location>
        <begin position="497"/>
        <end position="839"/>
    </location>
</feature>
<evidence type="ECO:0000256" key="4">
    <source>
        <dbReference type="ARBA" id="ARBA00022485"/>
    </source>
</evidence>
<dbReference type="FunFam" id="3.30.70.20:FF:000042">
    <property type="entry name" value="Cytosolic Fe-S cluster assembly factor NAR1"/>
    <property type="match status" value="1"/>
</dbReference>
<evidence type="ECO:0000256" key="8">
    <source>
        <dbReference type="ARBA" id="ARBA00025099"/>
    </source>
</evidence>
<evidence type="ECO:0000256" key="9">
    <source>
        <dbReference type="ARBA" id="ARBA00031269"/>
    </source>
</evidence>
<keyword evidence="7" id="KW-0411">Iron-sulfur</keyword>
<keyword evidence="10" id="KW-0732">Signal</keyword>
<comment type="similarity">
    <text evidence="1">Belongs to the NARF family.</text>
</comment>
<dbReference type="GO" id="GO:0046872">
    <property type="term" value="F:metal ion binding"/>
    <property type="evidence" value="ECO:0007669"/>
    <property type="project" value="UniProtKB-KW"/>
</dbReference>
<keyword evidence="5" id="KW-0479">Metal-binding</keyword>
<name>A0A0G4KTF8_VERLO</name>
<evidence type="ECO:0000256" key="5">
    <source>
        <dbReference type="ARBA" id="ARBA00022723"/>
    </source>
</evidence>
<sequence>MKYSASTVPLAMGLLLGTVQAMPQAASTSKCSHNNCLRAVIAGSFPNRPTVADCSSFLRKTVTPATYTETIWETVTPTTETATSFSTDVAIQVTTVTVVDTVDVTTQTLTTTITAVPARKREDGENQEKRQVTEVPSAMPTYATACRSTEAYSSACSCIGISPATITVTSTSTVTAQVTVGVIETVTTVVPTTVTNTESRTATAVATAVVQPRPWDRFILRAVGGRANGQFAYSWQFESNVASLVQSFGSRGQATVFSLSSPADNSLFVEQHPQLGQLLVSRGAGAFGAVFNAGAARRQSDNLLPVTCSIAEADWELRCDFQGQRDWYYCNAWMGYVLQIGGPNSVPSKTHLPSSPPPTYDTTPRIRHATMSAILSADDLNDFISPGVACIKPVETLPAAPPPPADGSLEHEVILDGQPGGPASSGLKPNAPAEISLTDCLACSGCVTSAEAVLVSLQSHTEVLNTLDFGPSLRIVGPDEKGQFRVDGLEDESRKLFVASVSPQTRASLAAAAGSGTTEQEAGHMLERLLRGPEGLASAGQHNNGFTWVLDTNVAREACLVLGADEVLGTDKAAASSDPKPTLTSNCPGWVCYAEKTHPHVLPHISKVKSPQALMGTLLKTTLSRKLNIPPSRIWHLAVMPCFDKKLEASREELTDSVWAGDGKPGRGIRDVDCVITSKEVLMLADSRGFDFFSLARTNPSLTRQLFPDPQLDRFLFPPQPAHRDKPIAGSSGGNLYFTLQSVVSKNPGSQIQVIRGRNADVTEYIVASGAGEPIFKAARFYGFRNIQNLVRKLKPARPSRMPGGKPFGSARRPTGKTAGLEHTFVEVMACPGGCTNGGGQIKIDDPIVVERKGLAMKPGPQEQKQWLAEVDEAYFSAEEADDRDVVSGCDVPRQDLVDGISPSHIRDTLAHWSGITGVDLDRLVFTTYREVVSDVGKDKTTDTERVVQLAGKIGGGW</sequence>
<dbReference type="InterPro" id="IPR050340">
    <property type="entry name" value="Cytosolic_Fe-S_CAF"/>
</dbReference>
<dbReference type="Pfam" id="PF02906">
    <property type="entry name" value="Fe_hyd_lg_C"/>
    <property type="match status" value="1"/>
</dbReference>
<dbReference type="InterPro" id="IPR004108">
    <property type="entry name" value="Fe_hydrogenase_lsu_C"/>
</dbReference>
<evidence type="ECO:0000256" key="10">
    <source>
        <dbReference type="SAM" id="SignalP"/>
    </source>
</evidence>
<dbReference type="Gene3D" id="3.40.950.10">
    <property type="entry name" value="Fe-only Hydrogenase (Larger Subunit), Chain L, domain 3"/>
    <property type="match status" value="1"/>
</dbReference>
<accession>A0A0G4KTF8</accession>
<dbReference type="Gene3D" id="3.40.50.1780">
    <property type="match status" value="1"/>
</dbReference>
<dbReference type="STRING" id="100787.A0A0G4KTF8"/>
<evidence type="ECO:0000313" key="13">
    <source>
        <dbReference type="Proteomes" id="UP000044602"/>
    </source>
</evidence>
<proteinExistence type="inferred from homology"/>
<dbReference type="PANTHER" id="PTHR11615">
    <property type="entry name" value="NITRATE, FORMATE, IRON DEHYDROGENASE"/>
    <property type="match status" value="1"/>
</dbReference>
<organism evidence="12 13">
    <name type="scientific">Verticillium longisporum</name>
    <name type="common">Verticillium dahliae var. longisporum</name>
    <dbReference type="NCBI Taxonomy" id="100787"/>
    <lineage>
        <taxon>Eukaryota</taxon>
        <taxon>Fungi</taxon>
        <taxon>Dikarya</taxon>
        <taxon>Ascomycota</taxon>
        <taxon>Pezizomycotina</taxon>
        <taxon>Sordariomycetes</taxon>
        <taxon>Hypocreomycetidae</taxon>
        <taxon>Glomerellales</taxon>
        <taxon>Plectosphaerellaceae</taxon>
        <taxon>Verticillium</taxon>
    </lineage>
</organism>
<dbReference type="AlphaFoldDB" id="A0A0G4KTF8"/>
<keyword evidence="6" id="KW-0408">Iron</keyword>
<feature type="chain" id="PRO_5002565772" description="Cytosolic Fe-S cluster assembly factor NAR1" evidence="10">
    <location>
        <begin position="22"/>
        <end position="958"/>
    </location>
</feature>